<proteinExistence type="predicted"/>
<evidence type="ECO:0000313" key="2">
    <source>
        <dbReference type="Proteomes" id="UP000250443"/>
    </source>
</evidence>
<dbReference type="EMBL" id="UAUF01000010">
    <property type="protein sequence ID" value="SPZ04918.1"/>
    <property type="molecule type" value="Genomic_DNA"/>
</dbReference>
<dbReference type="GeneID" id="300269174"/>
<gene>
    <name evidence="1" type="ORF">NCTC11842_01438</name>
</gene>
<dbReference type="Proteomes" id="UP000250443">
    <property type="component" value="Unassembled WGS sequence"/>
</dbReference>
<accession>A0A2X2CBR3</accession>
<dbReference type="AlphaFoldDB" id="A0A2X2CBR3"/>
<evidence type="ECO:0000313" key="1">
    <source>
        <dbReference type="EMBL" id="SPZ04918.1"/>
    </source>
</evidence>
<protein>
    <submittedName>
        <fullName evidence="1">Uncharacterized protein</fullName>
    </submittedName>
</protein>
<reference evidence="1 2" key="1">
    <citation type="submission" date="2018-06" db="EMBL/GenBank/DDBJ databases">
        <authorList>
            <consortium name="Pathogen Informatics"/>
            <person name="Doyle S."/>
        </authorList>
    </citation>
    <scope>NUCLEOTIDE SEQUENCE [LARGE SCALE GENOMIC DNA]</scope>
    <source>
        <strain evidence="1 2">NCTC11842</strain>
    </source>
</reference>
<dbReference type="RefSeq" id="WP_019364770.1">
    <property type="nucleotide sequence ID" value="NZ_DALZQD010000020.1"/>
</dbReference>
<sequence length="121" mass="13888">MKTYDQLNVWTNDPLIGQAARQILAIAKKHNNPTAPFMMRPVEYDIPFPYTFIEGNEAKEQIFRRVGVLFASLDVHCYWRDKKQCLGVAVNPGDKEAQRWAAFVEEGIEVILDFINTVDLS</sequence>
<organism evidence="1 2">
    <name type="scientific">Pseudomonas luteola</name>
    <dbReference type="NCBI Taxonomy" id="47886"/>
    <lineage>
        <taxon>Bacteria</taxon>
        <taxon>Pseudomonadati</taxon>
        <taxon>Pseudomonadota</taxon>
        <taxon>Gammaproteobacteria</taxon>
        <taxon>Pseudomonadales</taxon>
        <taxon>Pseudomonadaceae</taxon>
        <taxon>Pseudomonas</taxon>
    </lineage>
</organism>
<name>A0A2X2CBR3_PSELU</name>